<dbReference type="Pfam" id="PF03432">
    <property type="entry name" value="Relaxase"/>
    <property type="match status" value="1"/>
</dbReference>
<feature type="compositionally biased region" description="Polar residues" evidence="1">
    <location>
        <begin position="342"/>
        <end position="353"/>
    </location>
</feature>
<protein>
    <recommendedName>
        <fullName evidence="2">MobA/VirD2-like nuclease domain-containing protein</fullName>
    </recommendedName>
</protein>
<feature type="domain" description="MobA/VirD2-like nuclease" evidence="2">
    <location>
        <begin position="69"/>
        <end position="155"/>
    </location>
</feature>
<dbReference type="RefSeq" id="WP_188939372.1">
    <property type="nucleotide sequence ID" value="NZ_BMIA01000009.1"/>
</dbReference>
<evidence type="ECO:0000259" key="2">
    <source>
        <dbReference type="Pfam" id="PF03432"/>
    </source>
</evidence>
<gene>
    <name evidence="3" type="ORF">GCM10007423_63740</name>
</gene>
<dbReference type="InterPro" id="IPR005094">
    <property type="entry name" value="Endonuclease_MobA/VirD2"/>
</dbReference>
<sequence>MIARNLKSGKFSDGLINYAFEGRELDHKDKGAEVIRYSDDLLVPFSPHDKEGILELKQQFNDRTSKYLLENPDNKNNLIGHQILSFTKEDAEKLKEDGMNKVLDDYIQLAGLEKTKFVAIKHKDTNNPHYHIIYHKVQNNFKKENDWKLNNKTVERGVALALKNRLTLVKNQKEVALTKGVLEIRSKDEDIKKLRNDSEILKSAKNFHHFNKLLESSKITPEFLKDDRVKIDRKIYRPEDLHAVFYLNRNEKAGEKGVSQGKVGKGREASDDKTAGLDFKRESKNIVNVLIGSDDKHATPVGDKSQAFNIVTVNSGDKELTDKYGIKRKRRGKSYLLKNKGAKQQSQSKNLEL</sequence>
<evidence type="ECO:0000313" key="3">
    <source>
        <dbReference type="EMBL" id="GGH55796.1"/>
    </source>
</evidence>
<dbReference type="EMBL" id="BMIA01000009">
    <property type="protein sequence ID" value="GGH55796.1"/>
    <property type="molecule type" value="Genomic_DNA"/>
</dbReference>
<accession>A0ABQ1ZDJ1</accession>
<comment type="caution">
    <text evidence="3">The sequence shown here is derived from an EMBL/GenBank/DDBJ whole genome shotgun (WGS) entry which is preliminary data.</text>
</comment>
<proteinExistence type="predicted"/>
<evidence type="ECO:0000256" key="1">
    <source>
        <dbReference type="SAM" id="MobiDB-lite"/>
    </source>
</evidence>
<feature type="region of interest" description="Disordered" evidence="1">
    <location>
        <begin position="256"/>
        <end position="275"/>
    </location>
</feature>
<feature type="compositionally biased region" description="Basic and acidic residues" evidence="1">
    <location>
        <begin position="265"/>
        <end position="275"/>
    </location>
</feature>
<organism evidence="3 4">
    <name type="scientific">Dyadobacter endophyticus</name>
    <dbReference type="NCBI Taxonomy" id="1749036"/>
    <lineage>
        <taxon>Bacteria</taxon>
        <taxon>Pseudomonadati</taxon>
        <taxon>Bacteroidota</taxon>
        <taxon>Cytophagia</taxon>
        <taxon>Cytophagales</taxon>
        <taxon>Spirosomataceae</taxon>
        <taxon>Dyadobacter</taxon>
    </lineage>
</organism>
<name>A0ABQ1ZDJ1_9BACT</name>
<keyword evidence="4" id="KW-1185">Reference proteome</keyword>
<evidence type="ECO:0000313" key="4">
    <source>
        <dbReference type="Proteomes" id="UP000600214"/>
    </source>
</evidence>
<feature type="region of interest" description="Disordered" evidence="1">
    <location>
        <begin position="331"/>
        <end position="353"/>
    </location>
</feature>
<reference evidence="4" key="1">
    <citation type="journal article" date="2019" name="Int. J. Syst. Evol. Microbiol.">
        <title>The Global Catalogue of Microorganisms (GCM) 10K type strain sequencing project: providing services to taxonomists for standard genome sequencing and annotation.</title>
        <authorList>
            <consortium name="The Broad Institute Genomics Platform"/>
            <consortium name="The Broad Institute Genome Sequencing Center for Infectious Disease"/>
            <person name="Wu L."/>
            <person name="Ma J."/>
        </authorList>
    </citation>
    <scope>NUCLEOTIDE SEQUENCE [LARGE SCALE GENOMIC DNA]</scope>
    <source>
        <strain evidence="4">CGMCC 1.15288</strain>
    </source>
</reference>
<dbReference type="Proteomes" id="UP000600214">
    <property type="component" value="Unassembled WGS sequence"/>
</dbReference>